<comment type="caution">
    <text evidence="1">The sequence shown here is derived from an EMBL/GenBank/DDBJ whole genome shotgun (WGS) entry which is preliminary data.</text>
</comment>
<dbReference type="EMBL" id="SKCS01000045">
    <property type="protein sequence ID" value="TNN19550.1"/>
    <property type="molecule type" value="Genomic_DNA"/>
</dbReference>
<keyword evidence="2" id="KW-1185">Reference proteome</keyword>
<dbReference type="AlphaFoldDB" id="A0A4Z2DTQ2"/>
<feature type="non-terminal residue" evidence="1">
    <location>
        <position position="1"/>
    </location>
</feature>
<feature type="non-terminal residue" evidence="1">
    <location>
        <position position="50"/>
    </location>
</feature>
<organism evidence="1 2">
    <name type="scientific">Schistosoma japonicum</name>
    <name type="common">Blood fluke</name>
    <dbReference type="NCBI Taxonomy" id="6182"/>
    <lineage>
        <taxon>Eukaryota</taxon>
        <taxon>Metazoa</taxon>
        <taxon>Spiralia</taxon>
        <taxon>Lophotrochozoa</taxon>
        <taxon>Platyhelminthes</taxon>
        <taxon>Trematoda</taxon>
        <taxon>Digenea</taxon>
        <taxon>Strigeidida</taxon>
        <taxon>Schistosomatoidea</taxon>
        <taxon>Schistosomatidae</taxon>
        <taxon>Schistosoma</taxon>
    </lineage>
</organism>
<name>A0A4Z2DTQ2_SCHJA</name>
<protein>
    <submittedName>
        <fullName evidence="1">Uncharacterized protein</fullName>
    </submittedName>
</protein>
<gene>
    <name evidence="1" type="ORF">EWB00_008159</name>
</gene>
<reference evidence="1 2" key="1">
    <citation type="submission" date="2019-03" db="EMBL/GenBank/DDBJ databases">
        <title>An improved genome assembly of the fluke Schistosoma japonicum.</title>
        <authorList>
            <person name="Hu W."/>
            <person name="Luo F."/>
            <person name="Yin M."/>
            <person name="Mo X."/>
            <person name="Sun C."/>
            <person name="Wu Q."/>
            <person name="Zhu B."/>
            <person name="Xiang M."/>
            <person name="Wang J."/>
            <person name="Wang Y."/>
            <person name="Zhang T."/>
            <person name="Xu B."/>
            <person name="Zheng H."/>
            <person name="Feng Z."/>
        </authorList>
    </citation>
    <scope>NUCLEOTIDE SEQUENCE [LARGE SCALE GENOMIC DNA]</scope>
    <source>
        <strain evidence="1">HuSjv2</strain>
        <tissue evidence="1">Worms</tissue>
    </source>
</reference>
<sequence>YIHGVVNHSLNMCTLNRKKNWPYLLRKCKNIRKPEVAFDNTALRRQVRRL</sequence>
<dbReference type="Proteomes" id="UP000311919">
    <property type="component" value="Unassembled WGS sequence"/>
</dbReference>
<proteinExistence type="predicted"/>
<evidence type="ECO:0000313" key="2">
    <source>
        <dbReference type="Proteomes" id="UP000311919"/>
    </source>
</evidence>
<accession>A0A4Z2DTQ2</accession>
<evidence type="ECO:0000313" key="1">
    <source>
        <dbReference type="EMBL" id="TNN19550.1"/>
    </source>
</evidence>